<dbReference type="Proteomes" id="UP000836387">
    <property type="component" value="Unassembled WGS sequence"/>
</dbReference>
<protein>
    <submittedName>
        <fullName evidence="1">Uncharacterized protein</fullName>
    </submittedName>
</protein>
<gene>
    <name evidence="1" type="ORF">CRV2_00000040</name>
</gene>
<proteinExistence type="predicted"/>
<evidence type="ECO:0000313" key="1">
    <source>
        <dbReference type="EMBL" id="CAG9942889.1"/>
    </source>
</evidence>
<name>A0ACA9TQA5_BIOOC</name>
<keyword evidence="2" id="KW-1185">Reference proteome</keyword>
<organism evidence="1 2">
    <name type="scientific">Clonostachys rosea f. rosea IK726</name>
    <dbReference type="NCBI Taxonomy" id="1349383"/>
    <lineage>
        <taxon>Eukaryota</taxon>
        <taxon>Fungi</taxon>
        <taxon>Dikarya</taxon>
        <taxon>Ascomycota</taxon>
        <taxon>Pezizomycotina</taxon>
        <taxon>Sordariomycetes</taxon>
        <taxon>Hypocreomycetidae</taxon>
        <taxon>Hypocreales</taxon>
        <taxon>Bionectriaceae</taxon>
        <taxon>Clonostachys</taxon>
    </lineage>
</organism>
<accession>A0ACA9TQA5</accession>
<sequence length="293" mass="33946">MTITIMDTNLRAILGTPELLEYILLQMDMRSLLAAQRVCRAWNDMITTVPSLRQKLFFQPAPYSNVAEKNPLLAELFPQWFAHGEWANRREMFGAKDLSALAFVRKELNCAFQYEKASWKKMFLTQPPIRSFVCCQILYVMDEEGCDLSVISEQGETPYAHTGGQLPIPEAKSTGNPLTMETFYRQVTKIYGTRSGDAYEWLFIWGDETSQQTIPDHLGRYTIQEEIKEELEKLLRRDGLVMFEKANMACTDWSGDFFPREYHIDDGLVDFLREWDEVCGDELRKDGLRRSTS</sequence>
<reference evidence="1" key="2">
    <citation type="submission" date="2021-10" db="EMBL/GenBank/DDBJ databases">
        <authorList>
            <person name="Piombo E."/>
        </authorList>
    </citation>
    <scope>NUCLEOTIDE SEQUENCE</scope>
</reference>
<dbReference type="EMBL" id="CADEHS020000007">
    <property type="protein sequence ID" value="CAG9942889.1"/>
    <property type="molecule type" value="Genomic_DNA"/>
</dbReference>
<reference evidence="1" key="1">
    <citation type="submission" date="2020-04" db="EMBL/GenBank/DDBJ databases">
        <authorList>
            <person name="Broberg M."/>
        </authorList>
    </citation>
    <scope>NUCLEOTIDE SEQUENCE</scope>
</reference>
<evidence type="ECO:0000313" key="2">
    <source>
        <dbReference type="Proteomes" id="UP000836387"/>
    </source>
</evidence>
<comment type="caution">
    <text evidence="1">The sequence shown here is derived from an EMBL/GenBank/DDBJ whole genome shotgun (WGS) entry which is preliminary data.</text>
</comment>